<evidence type="ECO:0000313" key="3">
    <source>
        <dbReference type="Proteomes" id="UP001151760"/>
    </source>
</evidence>
<name>A0ABQ5AZE7_9ASTR</name>
<evidence type="ECO:0000313" key="2">
    <source>
        <dbReference type="EMBL" id="GJT07072.1"/>
    </source>
</evidence>
<evidence type="ECO:0000256" key="1">
    <source>
        <dbReference type="SAM" id="Phobius"/>
    </source>
</evidence>
<reference evidence="2" key="1">
    <citation type="journal article" date="2022" name="Int. J. Mol. Sci.">
        <title>Draft Genome of Tanacetum Coccineum: Genomic Comparison of Closely Related Tanacetum-Family Plants.</title>
        <authorList>
            <person name="Yamashiro T."/>
            <person name="Shiraishi A."/>
            <person name="Nakayama K."/>
            <person name="Satake H."/>
        </authorList>
    </citation>
    <scope>NUCLEOTIDE SEQUENCE</scope>
</reference>
<keyword evidence="1" id="KW-0472">Membrane</keyword>
<accession>A0ABQ5AZE7</accession>
<dbReference type="EMBL" id="BQNB010012721">
    <property type="protein sequence ID" value="GJT07072.1"/>
    <property type="molecule type" value="Genomic_DNA"/>
</dbReference>
<proteinExistence type="predicted"/>
<feature type="transmembrane region" description="Helical" evidence="1">
    <location>
        <begin position="24"/>
        <end position="43"/>
    </location>
</feature>
<sequence>MSSNAIRGKKRKYSTDNINSGGRIMYLSHLYFFLSYLQVRFYLMEMDCMLSTSGWLVCEVCAYMRRCADYPACSPEKESSDRSIQIDVVWLYLLFLLHFSESSKSDSTSTSPLLLLLLLEATNTVF</sequence>
<protein>
    <submittedName>
        <fullName evidence="2">Uncharacterized protein</fullName>
    </submittedName>
</protein>
<organism evidence="2 3">
    <name type="scientific">Tanacetum coccineum</name>
    <dbReference type="NCBI Taxonomy" id="301880"/>
    <lineage>
        <taxon>Eukaryota</taxon>
        <taxon>Viridiplantae</taxon>
        <taxon>Streptophyta</taxon>
        <taxon>Embryophyta</taxon>
        <taxon>Tracheophyta</taxon>
        <taxon>Spermatophyta</taxon>
        <taxon>Magnoliopsida</taxon>
        <taxon>eudicotyledons</taxon>
        <taxon>Gunneridae</taxon>
        <taxon>Pentapetalae</taxon>
        <taxon>asterids</taxon>
        <taxon>campanulids</taxon>
        <taxon>Asterales</taxon>
        <taxon>Asteraceae</taxon>
        <taxon>Asteroideae</taxon>
        <taxon>Anthemideae</taxon>
        <taxon>Anthemidinae</taxon>
        <taxon>Tanacetum</taxon>
    </lineage>
</organism>
<comment type="caution">
    <text evidence="2">The sequence shown here is derived from an EMBL/GenBank/DDBJ whole genome shotgun (WGS) entry which is preliminary data.</text>
</comment>
<keyword evidence="3" id="KW-1185">Reference proteome</keyword>
<gene>
    <name evidence="2" type="ORF">Tco_0841534</name>
</gene>
<keyword evidence="1" id="KW-0812">Transmembrane</keyword>
<dbReference type="Proteomes" id="UP001151760">
    <property type="component" value="Unassembled WGS sequence"/>
</dbReference>
<keyword evidence="1" id="KW-1133">Transmembrane helix</keyword>
<reference evidence="2" key="2">
    <citation type="submission" date="2022-01" db="EMBL/GenBank/DDBJ databases">
        <authorList>
            <person name="Yamashiro T."/>
            <person name="Shiraishi A."/>
            <person name="Satake H."/>
            <person name="Nakayama K."/>
        </authorList>
    </citation>
    <scope>NUCLEOTIDE SEQUENCE</scope>
</reference>